<dbReference type="InterPro" id="IPR007633">
    <property type="entry name" value="Phage_P2_Holin"/>
</dbReference>
<dbReference type="RefSeq" id="WP_130107013.1">
    <property type="nucleotide sequence ID" value="NZ_CP025781.1"/>
</dbReference>
<keyword evidence="1" id="KW-0812">Transmembrane</keyword>
<keyword evidence="1" id="KW-1133">Transmembrane helix</keyword>
<keyword evidence="3" id="KW-1185">Reference proteome</keyword>
<dbReference type="KEGG" id="ifl:C1H71_13645"/>
<gene>
    <name evidence="2" type="ORF">C1H71_13645</name>
</gene>
<organism evidence="2 3">
    <name type="scientific">Iodobacter fluviatilis</name>
    <dbReference type="NCBI Taxonomy" id="537"/>
    <lineage>
        <taxon>Bacteria</taxon>
        <taxon>Pseudomonadati</taxon>
        <taxon>Pseudomonadota</taxon>
        <taxon>Betaproteobacteria</taxon>
        <taxon>Neisseriales</taxon>
        <taxon>Chitinibacteraceae</taxon>
        <taxon>Iodobacter</taxon>
    </lineage>
</organism>
<keyword evidence="1" id="KW-0472">Membrane</keyword>
<accession>A0A7G3GBY2</accession>
<dbReference type="AlphaFoldDB" id="A0A7G3GBY2"/>
<dbReference type="GO" id="GO:0044660">
    <property type="term" value="P:viral release via pore formation in host cell membrane"/>
    <property type="evidence" value="ECO:0007669"/>
    <property type="project" value="InterPro"/>
</dbReference>
<evidence type="ECO:0000313" key="2">
    <source>
        <dbReference type="EMBL" id="QBC44473.1"/>
    </source>
</evidence>
<evidence type="ECO:0000313" key="3">
    <source>
        <dbReference type="Proteomes" id="UP000515917"/>
    </source>
</evidence>
<protein>
    <submittedName>
        <fullName evidence="2">Holin</fullName>
    </submittedName>
</protein>
<dbReference type="EMBL" id="CP025781">
    <property type="protein sequence ID" value="QBC44473.1"/>
    <property type="molecule type" value="Genomic_DNA"/>
</dbReference>
<proteinExistence type="predicted"/>
<sequence length="92" mass="9855">MQEHEKNLVWLLLLGAAIGLGKLLVSQEELTVRLVIGRSILGSATTAVAGALLIQIPDLPPLALMAVGCALGITGAQFLEMWLKKQVLKLKR</sequence>
<feature type="transmembrane region" description="Helical" evidence="1">
    <location>
        <begin position="37"/>
        <end position="56"/>
    </location>
</feature>
<dbReference type="Proteomes" id="UP000515917">
    <property type="component" value="Chromosome"/>
</dbReference>
<dbReference type="Pfam" id="PF04550">
    <property type="entry name" value="Phage_holin_3_2"/>
    <property type="match status" value="1"/>
</dbReference>
<name>A0A7G3GBY2_9NEIS</name>
<reference evidence="2 3" key="1">
    <citation type="submission" date="2018-01" db="EMBL/GenBank/DDBJ databases">
        <title>Genome sequence of Iodobacter sp. strain PCH194 isolated from Indian Trans-Himalaya.</title>
        <authorList>
            <person name="Kumar V."/>
            <person name="Thakur V."/>
            <person name="Kumar S."/>
            <person name="Singh D."/>
        </authorList>
    </citation>
    <scope>NUCLEOTIDE SEQUENCE [LARGE SCALE GENOMIC DNA]</scope>
    <source>
        <strain evidence="2 3">PCH194</strain>
    </source>
</reference>
<feature type="transmembrane region" description="Helical" evidence="1">
    <location>
        <begin position="62"/>
        <end position="83"/>
    </location>
</feature>
<feature type="transmembrane region" description="Helical" evidence="1">
    <location>
        <begin position="6"/>
        <end position="25"/>
    </location>
</feature>
<evidence type="ECO:0000256" key="1">
    <source>
        <dbReference type="SAM" id="Phobius"/>
    </source>
</evidence>